<dbReference type="InterPro" id="IPR000383">
    <property type="entry name" value="Xaa-Pro-like_dom"/>
</dbReference>
<dbReference type="SUPFAM" id="SSF53474">
    <property type="entry name" value="alpha/beta-Hydrolases"/>
    <property type="match status" value="1"/>
</dbReference>
<proteinExistence type="inferred from homology"/>
<dbReference type="Proteomes" id="UP001521150">
    <property type="component" value="Unassembled WGS sequence"/>
</dbReference>
<dbReference type="Pfam" id="PF02129">
    <property type="entry name" value="Peptidase_S15"/>
    <property type="match status" value="1"/>
</dbReference>
<organism evidence="4 5">
    <name type="scientific">Kibdelosporangium philippinense</name>
    <dbReference type="NCBI Taxonomy" id="211113"/>
    <lineage>
        <taxon>Bacteria</taxon>
        <taxon>Bacillati</taxon>
        <taxon>Actinomycetota</taxon>
        <taxon>Actinomycetes</taxon>
        <taxon>Pseudonocardiales</taxon>
        <taxon>Pseudonocardiaceae</taxon>
        <taxon>Kibdelosporangium</taxon>
    </lineage>
</organism>
<evidence type="ECO:0000256" key="2">
    <source>
        <dbReference type="ARBA" id="ARBA00022801"/>
    </source>
</evidence>
<protein>
    <submittedName>
        <fullName evidence="4">Alpha/beta hydrolase</fullName>
    </submittedName>
</protein>
<accession>A0ABS8Z658</accession>
<evidence type="ECO:0000313" key="5">
    <source>
        <dbReference type="Proteomes" id="UP001521150"/>
    </source>
</evidence>
<dbReference type="PANTHER" id="PTHR22946:SF9">
    <property type="entry name" value="POLYKETIDE TRANSFERASE AF380"/>
    <property type="match status" value="1"/>
</dbReference>
<dbReference type="InterPro" id="IPR050261">
    <property type="entry name" value="FrsA_esterase"/>
</dbReference>
<dbReference type="InterPro" id="IPR029058">
    <property type="entry name" value="AB_hydrolase_fold"/>
</dbReference>
<gene>
    <name evidence="4" type="ORF">LWC34_06745</name>
</gene>
<sequence>MVTRIDVEIPAEGAVLSAWLYIPDNATKPLPTVTMCIGFAGIKDALLPEFATAFTEAGFVTILHDHRGFGASTGEPRYDVNPWQQIADWRRVISYLESRPEVDADRIGLWGTSYSGGHALVLGATDRRLKAVVANAPFISGHQDYLRRVLPEDHAAMEEWYNGDERAQVQGAAPRVIAVADKDPAVEALWHDAEIEAVYKAEIPGVTAPKNLVTLRSGRMIRMYEPGSYISRVSPTPLLMVAAKQDTMTPTDAQLAAYEQALEPKKLQLLPGGHFAPYIDEFELASSAAIEWFGTHLR</sequence>
<feature type="domain" description="Xaa-Pro dipeptidyl-peptidase-like" evidence="3">
    <location>
        <begin position="13"/>
        <end position="275"/>
    </location>
</feature>
<comment type="caution">
    <text evidence="4">The sequence shown here is derived from an EMBL/GenBank/DDBJ whole genome shotgun (WGS) entry which is preliminary data.</text>
</comment>
<dbReference type="Gene3D" id="3.40.50.1820">
    <property type="entry name" value="alpha/beta hydrolase"/>
    <property type="match status" value="1"/>
</dbReference>
<name>A0ABS8Z658_9PSEU</name>
<reference evidence="4 5" key="1">
    <citation type="submission" date="2021-12" db="EMBL/GenBank/DDBJ databases">
        <title>Genome sequence of Kibdelosporangium philippinense ATCC 49844.</title>
        <authorList>
            <person name="Fedorov E.A."/>
            <person name="Omeragic M."/>
            <person name="Shalygina K.F."/>
            <person name="Maclea K.S."/>
        </authorList>
    </citation>
    <scope>NUCLEOTIDE SEQUENCE [LARGE SCALE GENOMIC DNA]</scope>
    <source>
        <strain evidence="4 5">ATCC 49844</strain>
    </source>
</reference>
<evidence type="ECO:0000259" key="3">
    <source>
        <dbReference type="Pfam" id="PF02129"/>
    </source>
</evidence>
<dbReference type="GO" id="GO:0016787">
    <property type="term" value="F:hydrolase activity"/>
    <property type="evidence" value="ECO:0007669"/>
    <property type="project" value="UniProtKB-KW"/>
</dbReference>
<dbReference type="Gene3D" id="1.10.10.800">
    <property type="match status" value="1"/>
</dbReference>
<dbReference type="EMBL" id="JAJVCN010000001">
    <property type="protein sequence ID" value="MCE7002529.1"/>
    <property type="molecule type" value="Genomic_DNA"/>
</dbReference>
<keyword evidence="2 4" id="KW-0378">Hydrolase</keyword>
<keyword evidence="5" id="KW-1185">Reference proteome</keyword>
<evidence type="ECO:0000313" key="4">
    <source>
        <dbReference type="EMBL" id="MCE7002529.1"/>
    </source>
</evidence>
<evidence type="ECO:0000256" key="1">
    <source>
        <dbReference type="ARBA" id="ARBA00008645"/>
    </source>
</evidence>
<dbReference type="PANTHER" id="PTHR22946">
    <property type="entry name" value="DIENELACTONE HYDROLASE DOMAIN-CONTAINING PROTEIN-RELATED"/>
    <property type="match status" value="1"/>
</dbReference>
<comment type="similarity">
    <text evidence="1">Belongs to the AB hydrolase superfamily.</text>
</comment>